<dbReference type="Proteomes" id="UP000177625">
    <property type="component" value="Unassembled WGS sequence"/>
</dbReference>
<dbReference type="AlphaFoldDB" id="A0A1E1M7Z9"/>
<name>A0A1E1M7Z9_RHYSE</name>
<feature type="compositionally biased region" description="Basic and acidic residues" evidence="1">
    <location>
        <begin position="49"/>
        <end position="99"/>
    </location>
</feature>
<proteinExistence type="predicted"/>
<dbReference type="EMBL" id="FJVC01000201">
    <property type="protein sequence ID" value="CZT45213.1"/>
    <property type="molecule type" value="Genomic_DNA"/>
</dbReference>
<protein>
    <submittedName>
        <fullName evidence="2">Uncharacterized protein</fullName>
    </submittedName>
</protein>
<sequence length="269" mass="30529">MGSNHSKDTDRSVSSKKKSKDGDNDNDKRIRHRIRGISICRSSLNPIPETDKITESSTQKDKSVLESAVFRDETDNAKTSKTPTHDNVRRTGPSSRKDSAFLNSAFFRDPENGPKRTKPRLKSAYTSPKDIQMASKQTSIRILSRAERDEQERWAQEKLNTHGDCTAGYAWWEYNLGVDTKEKKLEGCRCWAGNHMVTHKLLAAGRAGFYTRQCTLLKLELDAYQLEVKLRRATGNQEDRVFMIVIDMTAAPCTQYSQRRGDAPHTSKS</sequence>
<reference evidence="3" key="1">
    <citation type="submission" date="2016-03" db="EMBL/GenBank/DDBJ databases">
        <authorList>
            <person name="Guldener U."/>
        </authorList>
    </citation>
    <scope>NUCLEOTIDE SEQUENCE [LARGE SCALE GENOMIC DNA]</scope>
</reference>
<accession>A0A1E1M7Z9</accession>
<evidence type="ECO:0000313" key="2">
    <source>
        <dbReference type="EMBL" id="CZT45213.1"/>
    </source>
</evidence>
<evidence type="ECO:0000313" key="3">
    <source>
        <dbReference type="Proteomes" id="UP000177625"/>
    </source>
</evidence>
<gene>
    <name evidence="2" type="ORF">RSE6_05505</name>
</gene>
<evidence type="ECO:0000256" key="1">
    <source>
        <dbReference type="SAM" id="MobiDB-lite"/>
    </source>
</evidence>
<keyword evidence="3" id="KW-1185">Reference proteome</keyword>
<feature type="compositionally biased region" description="Basic and acidic residues" evidence="1">
    <location>
        <begin position="1"/>
        <end position="13"/>
    </location>
</feature>
<feature type="region of interest" description="Disordered" evidence="1">
    <location>
        <begin position="1"/>
        <end position="130"/>
    </location>
</feature>
<organism evidence="2 3">
    <name type="scientific">Rhynchosporium secalis</name>
    <name type="common">Barley scald fungus</name>
    <dbReference type="NCBI Taxonomy" id="38038"/>
    <lineage>
        <taxon>Eukaryota</taxon>
        <taxon>Fungi</taxon>
        <taxon>Dikarya</taxon>
        <taxon>Ascomycota</taxon>
        <taxon>Pezizomycotina</taxon>
        <taxon>Leotiomycetes</taxon>
        <taxon>Helotiales</taxon>
        <taxon>Ploettnerulaceae</taxon>
        <taxon>Rhynchosporium</taxon>
    </lineage>
</organism>